<dbReference type="Pfam" id="PF04175">
    <property type="entry name" value="DUF406"/>
    <property type="match status" value="1"/>
</dbReference>
<evidence type="ECO:0000313" key="2">
    <source>
        <dbReference type="EMBL" id="AAP96621.1"/>
    </source>
</evidence>
<dbReference type="EMBL" id="AE017143">
    <property type="protein sequence ID" value="AAP96621.1"/>
    <property type="molecule type" value="Genomic_DNA"/>
</dbReference>
<evidence type="ECO:0008006" key="4">
    <source>
        <dbReference type="Google" id="ProtNLM"/>
    </source>
</evidence>
<protein>
    <recommendedName>
        <fullName evidence="4">tRNA-dihydrouridine synthase A</fullName>
    </recommendedName>
</protein>
<dbReference type="KEGG" id="hdu:HD_1892"/>
<dbReference type="PANTHER" id="PTHR38769">
    <property type="entry name" value="UPF0381 PROTEIN YFCZ-RELATED"/>
    <property type="match status" value="1"/>
</dbReference>
<name>Q7VKK6_HAEDU</name>
<dbReference type="STRING" id="233412.HD_1892"/>
<dbReference type="GO" id="GO:0005829">
    <property type="term" value="C:cytosol"/>
    <property type="evidence" value="ECO:0007669"/>
    <property type="project" value="TreeGrafter"/>
</dbReference>
<dbReference type="HOGENOM" id="CLU_1852371_0_0_6"/>
<dbReference type="AlphaFoldDB" id="Q7VKK6"/>
<dbReference type="InterPro" id="IPR005272">
    <property type="entry name" value="DUF406"/>
</dbReference>
<evidence type="ECO:0000313" key="3">
    <source>
        <dbReference type="Proteomes" id="UP000001022"/>
    </source>
</evidence>
<accession>Q7VKK6</accession>
<evidence type="ECO:0000256" key="1">
    <source>
        <dbReference type="ARBA" id="ARBA00006201"/>
    </source>
</evidence>
<gene>
    <name evidence="2" type="ordered locus">HD_1892</name>
</gene>
<dbReference type="PANTHER" id="PTHR38769:SF1">
    <property type="entry name" value="UPF0381 PROTEIN YFCZ-RELATED"/>
    <property type="match status" value="1"/>
</dbReference>
<dbReference type="SMR" id="Q7VKK6"/>
<organism evidence="2 3">
    <name type="scientific">Haemophilus ducreyi (strain 35000HP / ATCC 700724)</name>
    <dbReference type="NCBI Taxonomy" id="233412"/>
    <lineage>
        <taxon>Bacteria</taxon>
        <taxon>Pseudomonadati</taxon>
        <taxon>Pseudomonadota</taxon>
        <taxon>Gammaproteobacteria</taxon>
        <taxon>Pasteurellales</taxon>
        <taxon>Pasteurellaceae</taxon>
        <taxon>Haemophilus</taxon>
    </lineage>
</organism>
<dbReference type="Proteomes" id="UP000001022">
    <property type="component" value="Chromosome"/>
</dbReference>
<sequence length="138" mass="15339">MLYGPSGNVSDFLKQVVFLVNQYKAVVFLVKVKFFNVKRGFAMKSDKPIECVGCNTFDVGSIIDNSERDAKFEKVYATQEQAEAVLAKLVQKARDTETDSCEISSNILPVEAGFLLTANFDFSCQAEVVIFQLGTRAF</sequence>
<dbReference type="InterPro" id="IPR035571">
    <property type="entry name" value="UPF0234-like_C"/>
</dbReference>
<comment type="similarity">
    <text evidence="1">Belongs to the UPF0381 family.</text>
</comment>
<dbReference type="Gene3D" id="3.30.70.860">
    <property type="match status" value="1"/>
</dbReference>
<keyword evidence="3" id="KW-1185">Reference proteome</keyword>
<dbReference type="DNASU" id="1491729"/>
<reference evidence="3" key="1">
    <citation type="submission" date="2003-06" db="EMBL/GenBank/DDBJ databases">
        <title>The complete genome sequence of Haemophilus ducreyi.</title>
        <authorList>
            <person name="Munson R.S. Jr."/>
            <person name="Ray W.C."/>
            <person name="Mahairas G."/>
            <person name="Sabo P."/>
            <person name="Mungur R."/>
            <person name="Johnson L."/>
            <person name="Nguyen D."/>
            <person name="Wang J."/>
            <person name="Forst C."/>
            <person name="Hood L."/>
        </authorList>
    </citation>
    <scope>NUCLEOTIDE SEQUENCE [LARGE SCALE GENOMIC DNA]</scope>
    <source>
        <strain evidence="3">35000HP / ATCC 700724</strain>
    </source>
</reference>
<dbReference type="NCBIfam" id="TIGR00743">
    <property type="entry name" value="DUF406 family protein"/>
    <property type="match status" value="1"/>
</dbReference>
<proteinExistence type="inferred from homology"/>
<dbReference type="eggNOG" id="COG3691">
    <property type="taxonomic scope" value="Bacteria"/>
</dbReference>